<dbReference type="PANTHER" id="PTHR12922">
    <property type="entry name" value="UBIQUINONE BIOSYNTHESIS PROTEIN"/>
    <property type="match status" value="1"/>
</dbReference>
<name>A0ABV0J2T3_9CYAN</name>
<accession>A0ABV0J2T3</accession>
<evidence type="ECO:0000313" key="1">
    <source>
        <dbReference type="EMBL" id="MEP0816092.1"/>
    </source>
</evidence>
<comment type="caution">
    <text evidence="1">The sequence shown here is derived from an EMBL/GenBank/DDBJ whole genome shotgun (WGS) entry which is preliminary data.</text>
</comment>
<proteinExistence type="predicted"/>
<dbReference type="Proteomes" id="UP001464891">
    <property type="component" value="Unassembled WGS sequence"/>
</dbReference>
<keyword evidence="2" id="KW-1185">Reference proteome</keyword>
<protein>
    <submittedName>
        <fullName evidence="1">Coq4 family protein</fullName>
    </submittedName>
</protein>
<organism evidence="1 2">
    <name type="scientific">Trichocoleus desertorum GB2-A4</name>
    <dbReference type="NCBI Taxonomy" id="2933944"/>
    <lineage>
        <taxon>Bacteria</taxon>
        <taxon>Bacillati</taxon>
        <taxon>Cyanobacteriota</taxon>
        <taxon>Cyanophyceae</taxon>
        <taxon>Leptolyngbyales</taxon>
        <taxon>Trichocoleusaceae</taxon>
        <taxon>Trichocoleus</taxon>
    </lineage>
</organism>
<dbReference type="PANTHER" id="PTHR12922:SF7">
    <property type="entry name" value="UBIQUINONE BIOSYNTHESIS PROTEIN COQ4 HOMOLOG, MITOCHONDRIAL"/>
    <property type="match status" value="1"/>
</dbReference>
<reference evidence="1 2" key="1">
    <citation type="submission" date="2022-04" db="EMBL/GenBank/DDBJ databases">
        <title>Positive selection, recombination, and allopatry shape intraspecific diversity of widespread and dominant cyanobacteria.</title>
        <authorList>
            <person name="Wei J."/>
            <person name="Shu W."/>
            <person name="Hu C."/>
        </authorList>
    </citation>
    <scope>NUCLEOTIDE SEQUENCE [LARGE SCALE GENOMIC DNA]</scope>
    <source>
        <strain evidence="1 2">GB2-A4</strain>
    </source>
</reference>
<evidence type="ECO:0000313" key="2">
    <source>
        <dbReference type="Proteomes" id="UP001464891"/>
    </source>
</evidence>
<dbReference type="EMBL" id="JAMPKM010000001">
    <property type="protein sequence ID" value="MEP0816092.1"/>
    <property type="molecule type" value="Genomic_DNA"/>
</dbReference>
<dbReference type="RefSeq" id="WP_190431776.1">
    <property type="nucleotide sequence ID" value="NZ_JAMPKM010000001.1"/>
</dbReference>
<gene>
    <name evidence="1" type="ORF">NC998_03165</name>
</gene>
<dbReference type="InterPro" id="IPR007715">
    <property type="entry name" value="Coq4"/>
</dbReference>
<sequence length="161" mass="18361">MQDLRTEVVLKLAQIINPQIRASEKFLLDIEFLRQLPDGTLGREVAQFLDQNGFDPLNSGDWIQRTHDIWHVLTGLSASEHDEFVLQAFVRSQVFRPSSAILVIAGLLTRKCNLKEVAQSIKTGRLAKHIVEWDIESDWETPLELVRQKLGIVPLTAYSMK</sequence>
<dbReference type="Pfam" id="PF05019">
    <property type="entry name" value="Coq4"/>
    <property type="match status" value="1"/>
</dbReference>